<protein>
    <submittedName>
        <fullName evidence="4">ABC transporter-related permease with MCE domain</fullName>
    </submittedName>
</protein>
<keyword evidence="5" id="KW-1185">Reference proteome</keyword>
<dbReference type="KEGG" id="ttf:THTE_0652"/>
<evidence type="ECO:0000259" key="3">
    <source>
        <dbReference type="Pfam" id="PF02470"/>
    </source>
</evidence>
<keyword evidence="1" id="KW-0175">Coiled coil</keyword>
<dbReference type="EMBL" id="CP018477">
    <property type="protein sequence ID" value="ASV73254.1"/>
    <property type="molecule type" value="Genomic_DNA"/>
</dbReference>
<evidence type="ECO:0000313" key="4">
    <source>
        <dbReference type="EMBL" id="ASV73254.1"/>
    </source>
</evidence>
<dbReference type="Gene3D" id="1.20.1480.30">
    <property type="entry name" value="Designed four-helix bundle protein"/>
    <property type="match status" value="1"/>
</dbReference>
<dbReference type="PANTHER" id="PTHR33371:SF4">
    <property type="entry name" value="INTERMEMBRANE PHOSPHOLIPID TRANSPORT SYSTEM BINDING PROTEIN MLAD"/>
    <property type="match status" value="1"/>
</dbReference>
<feature type="region of interest" description="Disordered" evidence="2">
    <location>
        <begin position="354"/>
        <end position="377"/>
    </location>
</feature>
<dbReference type="InterPro" id="IPR003399">
    <property type="entry name" value="Mce/MlaD"/>
</dbReference>
<sequence>MDERLMQFRIGVMVLASILIAAILLVTFGEWRWPFPAEYTIYIRFPEAPGVAERSPLRKSGIVIGHVTDVQLTPEGNVLVTARVERKYVLRRNEVCRLNRALLGDSTLEISLSPDPNASTEPLKEGDVMQGIVPPDPIVILTNLQERLVTAINSVNQTAADLGDTVRSVNRILTDNEQQLKDLLANANKTVTLAQQTVSNANDIVGDPELKQRLKDTLSRVPQVVDDLRHTLDEANQTIRVARENLDNLRGVTSPLAENGAAMVRRLDTSLQNLERVTAQLAEFGENLNREDSTLGRLVRDPTLYQKLDRTMTNVQQLTQDLRPVISDLRVFSDKIARHPELLGVRGALERQAGTKGLPNIPSFGEETVPVPQAEPPRRFSILPGTFR</sequence>
<organism evidence="4 5">
    <name type="scientific">Thermogutta terrifontis</name>
    <dbReference type="NCBI Taxonomy" id="1331910"/>
    <lineage>
        <taxon>Bacteria</taxon>
        <taxon>Pseudomonadati</taxon>
        <taxon>Planctomycetota</taxon>
        <taxon>Planctomycetia</taxon>
        <taxon>Pirellulales</taxon>
        <taxon>Thermoguttaceae</taxon>
        <taxon>Thermogutta</taxon>
    </lineage>
</organism>
<reference evidence="4 5" key="1">
    <citation type="journal article" name="Front. Microbiol.">
        <title>Sugar Metabolism of the First Thermophilic Planctomycete Thermogutta terrifontis: Comparative Genomic and Transcriptomic Approaches.</title>
        <authorList>
            <person name="Elcheninov A.G."/>
            <person name="Menzel P."/>
            <person name="Gudbergsdottir S.R."/>
            <person name="Slesarev A.I."/>
            <person name="Kadnikov V.V."/>
            <person name="Krogh A."/>
            <person name="Bonch-Osmolovskaya E.A."/>
            <person name="Peng X."/>
            <person name="Kublanov I.V."/>
        </authorList>
    </citation>
    <scope>NUCLEOTIDE SEQUENCE [LARGE SCALE GENOMIC DNA]</scope>
    <source>
        <strain evidence="4 5">R1</strain>
    </source>
</reference>
<dbReference type="OrthoDB" id="260338at2"/>
<name>A0A286RBB3_9BACT</name>
<evidence type="ECO:0000313" key="5">
    <source>
        <dbReference type="Proteomes" id="UP000215086"/>
    </source>
</evidence>
<feature type="domain" description="Mce/MlaD" evidence="3">
    <location>
        <begin position="38"/>
        <end position="99"/>
    </location>
</feature>
<evidence type="ECO:0000256" key="2">
    <source>
        <dbReference type="SAM" id="MobiDB-lite"/>
    </source>
</evidence>
<dbReference type="Pfam" id="PF02470">
    <property type="entry name" value="MlaD"/>
    <property type="match status" value="1"/>
</dbReference>
<evidence type="ECO:0000256" key="1">
    <source>
        <dbReference type="SAM" id="Coils"/>
    </source>
</evidence>
<dbReference type="InterPro" id="IPR052336">
    <property type="entry name" value="MlaD_Phospholipid_Transporter"/>
</dbReference>
<dbReference type="RefSeq" id="WP_095413922.1">
    <property type="nucleotide sequence ID" value="NZ_CP018477.1"/>
</dbReference>
<dbReference type="PANTHER" id="PTHR33371">
    <property type="entry name" value="INTERMEMBRANE PHOSPHOLIPID TRANSPORT SYSTEM BINDING PROTEIN MLAD-RELATED"/>
    <property type="match status" value="1"/>
</dbReference>
<dbReference type="Proteomes" id="UP000215086">
    <property type="component" value="Chromosome"/>
</dbReference>
<accession>A0A286RBB3</accession>
<gene>
    <name evidence="4" type="ORF">THTE_0652</name>
</gene>
<feature type="coiled-coil region" evidence="1">
    <location>
        <begin position="225"/>
        <end position="252"/>
    </location>
</feature>
<proteinExistence type="predicted"/>
<dbReference type="AlphaFoldDB" id="A0A286RBB3"/>